<name>N0BDT2_9EURY</name>
<feature type="domain" description="4Fe-4S ferredoxin-type" evidence="1">
    <location>
        <begin position="255"/>
        <end position="284"/>
    </location>
</feature>
<evidence type="ECO:0000259" key="1">
    <source>
        <dbReference type="PROSITE" id="PS51379"/>
    </source>
</evidence>
<keyword evidence="3" id="KW-1185">Reference proteome</keyword>
<dbReference type="STRING" id="387631.Asulf_01818"/>
<proteinExistence type="predicted"/>
<dbReference type="InterPro" id="IPR007525">
    <property type="entry name" value="FrhB_FdhB_C"/>
</dbReference>
<accession>N0BDT2</accession>
<dbReference type="AlphaFoldDB" id="N0BDT2"/>
<protein>
    <recommendedName>
        <fullName evidence="1">4Fe-4S ferredoxin-type domain-containing protein</fullName>
    </recommendedName>
</protein>
<evidence type="ECO:0000313" key="2">
    <source>
        <dbReference type="EMBL" id="AGK61789.1"/>
    </source>
</evidence>
<dbReference type="HOGENOM" id="CLU_063409_0_0_2"/>
<dbReference type="SUPFAM" id="SSF46548">
    <property type="entry name" value="alpha-helical ferredoxin"/>
    <property type="match status" value="1"/>
</dbReference>
<dbReference type="InterPro" id="IPR009051">
    <property type="entry name" value="Helical_ferredxn"/>
</dbReference>
<dbReference type="KEGG" id="ast:Asulf_01818"/>
<dbReference type="InterPro" id="IPR017896">
    <property type="entry name" value="4Fe4S_Fe-S-bd"/>
</dbReference>
<dbReference type="Gene3D" id="1.10.1060.10">
    <property type="entry name" value="Alpha-helical ferredoxin"/>
    <property type="match status" value="1"/>
</dbReference>
<reference evidence="2 3" key="1">
    <citation type="journal article" date="2013" name="Genome Announc.">
        <title>Complete Genome Sequence of the Thermophilic and Facultatively Chemolithoautotrophic Sulfate Reducer Archaeoglobus sulfaticallidus Strain PM70-1T.</title>
        <authorList>
            <person name="Stokke R."/>
            <person name="Hocking W.P."/>
            <person name="Steinsbu B.O."/>
            <person name="Steen I.H."/>
        </authorList>
    </citation>
    <scope>NUCLEOTIDE SEQUENCE [LARGE SCALE GENOMIC DNA]</scope>
    <source>
        <strain evidence="2">PM70-1</strain>
    </source>
</reference>
<evidence type="ECO:0000313" key="3">
    <source>
        <dbReference type="Proteomes" id="UP000013307"/>
    </source>
</evidence>
<dbReference type="GO" id="GO:0051536">
    <property type="term" value="F:iron-sulfur cluster binding"/>
    <property type="evidence" value="ECO:0007669"/>
    <property type="project" value="InterPro"/>
</dbReference>
<sequence length="314" mass="36191">MEQYAENLRKRIAELLEKDVDAFIVFARKKSEPREKITVIESPDEVEDVTISRLSSYNPAITLMQELNKRDKVGVVVKGCDSKAIKKLMMEDKIDRERVYIIGVTCDGVANYRKIVEAVGSDFKIEGDKIVAGDTVLNIDDFIYDNCKYCDAPTPVIYDELFGEIKTVERDFSDIEEFEKLSREERWEYWMKEMEKCIRCYACRSACPMCYCTECLVDPVNLAVSPMTKAEEKAMYPRFLGKTVNASDNLFYHLIRVIHHAGRCADCGECERACPMDIPLRKLERKLEKEIIEIFGGIPEDIPFLAKLDIIPER</sequence>
<gene>
    <name evidence="2" type="ORF">Asulf_01818</name>
</gene>
<dbReference type="Pfam" id="PF13183">
    <property type="entry name" value="Fer4_8"/>
    <property type="match status" value="1"/>
</dbReference>
<feature type="domain" description="4Fe-4S ferredoxin-type" evidence="1">
    <location>
        <begin position="187"/>
        <end position="208"/>
    </location>
</feature>
<dbReference type="PROSITE" id="PS51379">
    <property type="entry name" value="4FE4S_FER_2"/>
    <property type="match status" value="2"/>
</dbReference>
<dbReference type="EMBL" id="CP005290">
    <property type="protein sequence ID" value="AGK61789.1"/>
    <property type="molecule type" value="Genomic_DNA"/>
</dbReference>
<dbReference type="GeneID" id="15393453"/>
<dbReference type="RefSeq" id="WP_015591387.1">
    <property type="nucleotide sequence ID" value="NC_021169.1"/>
</dbReference>
<dbReference type="Proteomes" id="UP000013307">
    <property type="component" value="Chromosome"/>
</dbReference>
<organism evidence="2 3">
    <name type="scientific">Archaeoglobus sulfaticallidus PM70-1</name>
    <dbReference type="NCBI Taxonomy" id="387631"/>
    <lineage>
        <taxon>Archaea</taxon>
        <taxon>Methanobacteriati</taxon>
        <taxon>Methanobacteriota</taxon>
        <taxon>Archaeoglobi</taxon>
        <taxon>Archaeoglobales</taxon>
        <taxon>Archaeoglobaceae</taxon>
        <taxon>Archaeoglobus</taxon>
    </lineage>
</organism>
<dbReference type="eggNOG" id="arCOG02653">
    <property type="taxonomic scope" value="Archaea"/>
</dbReference>
<dbReference type="InterPro" id="IPR017900">
    <property type="entry name" value="4Fe4S_Fe_S_CS"/>
</dbReference>
<dbReference type="Pfam" id="PF04432">
    <property type="entry name" value="FrhB_FdhB_C"/>
    <property type="match status" value="1"/>
</dbReference>
<dbReference type="GO" id="GO:0016491">
    <property type="term" value="F:oxidoreductase activity"/>
    <property type="evidence" value="ECO:0007669"/>
    <property type="project" value="UniProtKB-ARBA"/>
</dbReference>
<dbReference type="PROSITE" id="PS00198">
    <property type="entry name" value="4FE4S_FER_1"/>
    <property type="match status" value="2"/>
</dbReference>
<dbReference type="OrthoDB" id="35334at2157"/>